<feature type="domain" description="PHD-type" evidence="7">
    <location>
        <begin position="38"/>
        <end position="99"/>
    </location>
</feature>
<keyword evidence="4" id="KW-0805">Transcription regulation</keyword>
<dbReference type="PROSITE" id="PS50016">
    <property type="entry name" value="ZF_PHD_2"/>
    <property type="match status" value="1"/>
</dbReference>
<dbReference type="InterPro" id="IPR011011">
    <property type="entry name" value="Znf_FYVE_PHD"/>
</dbReference>
<sequence length="203" mass="22798">MRCVRCQSCGASKPGASGCKWTHDFTMCQRCGDLYEKGNFCPICQRCYSDEDYECRMIQCAGCKRWVHSKCESLSVEMYTLLAHMPNSVTYKCPDCDSRGSQLKQILTERADAVETLDESIKPEPEEVRKILSSLPPPTWKSLMEKEVQTGLEAVTMGLFHNRATCCILKNPGVVKSEPSDGKPMKPDDSARPHDLFAVRFAV</sequence>
<evidence type="ECO:0000256" key="3">
    <source>
        <dbReference type="ARBA" id="ARBA00022833"/>
    </source>
</evidence>
<dbReference type="InterPro" id="IPR001965">
    <property type="entry name" value="Znf_PHD"/>
</dbReference>
<dbReference type="Proteomes" id="UP000007875">
    <property type="component" value="Unassembled WGS sequence"/>
</dbReference>
<dbReference type="SMART" id="SM00249">
    <property type="entry name" value="PHD"/>
    <property type="match status" value="1"/>
</dbReference>
<organism evidence="8 9">
    <name type="scientific">Ciona savignyi</name>
    <name type="common">Pacific transparent sea squirt</name>
    <dbReference type="NCBI Taxonomy" id="51511"/>
    <lineage>
        <taxon>Eukaryota</taxon>
        <taxon>Metazoa</taxon>
        <taxon>Chordata</taxon>
        <taxon>Tunicata</taxon>
        <taxon>Ascidiacea</taxon>
        <taxon>Phlebobranchia</taxon>
        <taxon>Cionidae</taxon>
        <taxon>Ciona</taxon>
    </lineage>
</organism>
<dbReference type="GO" id="GO:0045893">
    <property type="term" value="P:positive regulation of DNA-templated transcription"/>
    <property type="evidence" value="ECO:0007669"/>
    <property type="project" value="TreeGrafter"/>
</dbReference>
<evidence type="ECO:0000259" key="7">
    <source>
        <dbReference type="PROSITE" id="PS50016"/>
    </source>
</evidence>
<keyword evidence="3" id="KW-0862">Zinc</keyword>
<accession>H2YX96</accession>
<reference evidence="9" key="1">
    <citation type="submission" date="2003-08" db="EMBL/GenBank/DDBJ databases">
        <authorList>
            <person name="Birren B."/>
            <person name="Nusbaum C."/>
            <person name="Abebe A."/>
            <person name="Abouelleil A."/>
            <person name="Adekoya E."/>
            <person name="Ait-zahra M."/>
            <person name="Allen N."/>
            <person name="Allen T."/>
            <person name="An P."/>
            <person name="Anderson M."/>
            <person name="Anderson S."/>
            <person name="Arachchi H."/>
            <person name="Armbruster J."/>
            <person name="Bachantsang P."/>
            <person name="Baldwin J."/>
            <person name="Barry A."/>
            <person name="Bayul T."/>
            <person name="Blitshsteyn B."/>
            <person name="Bloom T."/>
            <person name="Blye J."/>
            <person name="Boguslavskiy L."/>
            <person name="Borowsky M."/>
            <person name="Boukhgalter B."/>
            <person name="Brunache A."/>
            <person name="Butler J."/>
            <person name="Calixte N."/>
            <person name="Calvo S."/>
            <person name="Camarata J."/>
            <person name="Campo K."/>
            <person name="Chang J."/>
            <person name="Cheshatsang Y."/>
            <person name="Citroen M."/>
            <person name="Collymore A."/>
            <person name="Considine T."/>
            <person name="Cook A."/>
            <person name="Cooke P."/>
            <person name="Corum B."/>
            <person name="Cuomo C."/>
            <person name="David R."/>
            <person name="Dawoe T."/>
            <person name="Degray S."/>
            <person name="Dodge S."/>
            <person name="Dooley K."/>
            <person name="Dorje P."/>
            <person name="Dorjee K."/>
            <person name="Dorris L."/>
            <person name="Duffey N."/>
            <person name="Dupes A."/>
            <person name="Elkins T."/>
            <person name="Engels R."/>
            <person name="Erickson J."/>
            <person name="Farina A."/>
            <person name="Faro S."/>
            <person name="Ferreira P."/>
            <person name="Fischer H."/>
            <person name="Fitzgerald M."/>
            <person name="Foley K."/>
            <person name="Gage D."/>
            <person name="Galagan J."/>
            <person name="Gearin G."/>
            <person name="Gnerre S."/>
            <person name="Gnirke A."/>
            <person name="Goyette A."/>
            <person name="Graham J."/>
            <person name="Grandbois E."/>
            <person name="Gyaltsen K."/>
            <person name="Hafez N."/>
            <person name="Hagopian D."/>
            <person name="Hagos B."/>
            <person name="Hall J."/>
            <person name="Hatcher B."/>
            <person name="Heller A."/>
            <person name="Higgins H."/>
            <person name="Honan T."/>
            <person name="Horn A."/>
            <person name="Houde N."/>
            <person name="Hughes L."/>
            <person name="Hulme W."/>
            <person name="Husby E."/>
            <person name="Iliev I."/>
            <person name="Jaffe D."/>
            <person name="Jones C."/>
            <person name="Kamal M."/>
            <person name="Kamat A."/>
            <person name="Kamvysselis M."/>
            <person name="Karlsson E."/>
            <person name="Kells C."/>
            <person name="Kieu A."/>
            <person name="Kisner P."/>
            <person name="Kodira C."/>
            <person name="Kulbokas E."/>
            <person name="Labutti K."/>
            <person name="Lama D."/>
            <person name="Landers T."/>
            <person name="Leger J."/>
            <person name="Levine S."/>
            <person name="Lewis D."/>
            <person name="Lewis T."/>
            <person name="Lindblad-toh K."/>
            <person name="Liu X."/>
            <person name="Lokyitsang T."/>
            <person name="Lokyitsang Y."/>
            <person name="Lucien O."/>
            <person name="Lui A."/>
            <person name="Ma L.J."/>
            <person name="Mabbitt R."/>
            <person name="Macdonald J."/>
            <person name="Maclean C."/>
            <person name="Major J."/>
            <person name="Manning J."/>
            <person name="Marabella R."/>
            <person name="Maru K."/>
            <person name="Matthews C."/>
            <person name="Mauceli E."/>
            <person name="Mccarthy M."/>
            <person name="Mcdonough S."/>
            <person name="Mcghee T."/>
            <person name="Meldrim J."/>
            <person name="Meneus L."/>
            <person name="Mesirov J."/>
            <person name="Mihalev A."/>
            <person name="Mihova T."/>
            <person name="Mikkelsen T."/>
            <person name="Mlenga V."/>
            <person name="Moru K."/>
            <person name="Mozes J."/>
            <person name="Mulrain L."/>
            <person name="Munson G."/>
            <person name="Naylor J."/>
            <person name="Newes C."/>
            <person name="Nguyen C."/>
            <person name="Nguyen N."/>
            <person name="Nguyen T."/>
            <person name="Nicol R."/>
            <person name="Nielsen C."/>
            <person name="Nizzari M."/>
            <person name="Norbu C."/>
            <person name="Norbu N."/>
            <person name="O'donnell P."/>
            <person name="Okoawo O."/>
            <person name="O'leary S."/>
            <person name="Omotosho B."/>
            <person name="O'neill K."/>
            <person name="Osman S."/>
            <person name="Parker S."/>
            <person name="Perrin D."/>
            <person name="Phunkhang P."/>
            <person name="Piqani B."/>
            <person name="Purcell S."/>
            <person name="Rachupka T."/>
            <person name="Ramasamy U."/>
            <person name="Rameau R."/>
            <person name="Ray V."/>
            <person name="Raymond C."/>
            <person name="Retta R."/>
            <person name="Richardson S."/>
            <person name="Rise C."/>
            <person name="Rodriguez J."/>
            <person name="Rogers J."/>
            <person name="Rogov P."/>
            <person name="Rutman M."/>
            <person name="Schupbach R."/>
            <person name="Seaman C."/>
            <person name="Settipalli S."/>
            <person name="Sharpe T."/>
            <person name="Sheridan J."/>
            <person name="Sherpa N."/>
            <person name="Shi J."/>
            <person name="Smirnov S."/>
            <person name="Smith C."/>
            <person name="Sougnez C."/>
            <person name="Spencer B."/>
            <person name="Stalker J."/>
            <person name="Stange-thomann N."/>
            <person name="Stavropoulos S."/>
            <person name="Stetson K."/>
            <person name="Stone C."/>
            <person name="Stone S."/>
            <person name="Stubbs M."/>
            <person name="Talamas J."/>
            <person name="Tchuinga P."/>
            <person name="Tenzing P."/>
            <person name="Tesfaye S."/>
            <person name="Theodore J."/>
            <person name="Thoulutsang Y."/>
            <person name="Topham K."/>
            <person name="Towey S."/>
            <person name="Tsamla T."/>
            <person name="Tsomo N."/>
            <person name="Vallee D."/>
            <person name="Vassiliev H."/>
            <person name="Venkataraman V."/>
            <person name="Vinson J."/>
            <person name="Vo A."/>
            <person name="Wade C."/>
            <person name="Wang S."/>
            <person name="Wangchuk T."/>
            <person name="Wangdi T."/>
            <person name="Whittaker C."/>
            <person name="Wilkinson J."/>
            <person name="Wu Y."/>
            <person name="Wyman D."/>
            <person name="Yadav S."/>
            <person name="Yang S."/>
            <person name="Yang X."/>
            <person name="Yeager S."/>
            <person name="Yee E."/>
            <person name="Young G."/>
            <person name="Zainoun J."/>
            <person name="Zembeck L."/>
            <person name="Zimmer A."/>
            <person name="Zody M."/>
            <person name="Lander E."/>
        </authorList>
    </citation>
    <scope>NUCLEOTIDE SEQUENCE [LARGE SCALE GENOMIC DNA]</scope>
</reference>
<evidence type="ECO:0000256" key="4">
    <source>
        <dbReference type="ARBA" id="ARBA00023015"/>
    </source>
</evidence>
<dbReference type="HOGENOM" id="CLU_1351595_0_0_1"/>
<keyword evidence="1" id="KW-0479">Metal-binding</keyword>
<name>H2YX96_CIOSA</name>
<dbReference type="GO" id="GO:0035097">
    <property type="term" value="C:histone methyltransferase complex"/>
    <property type="evidence" value="ECO:0007669"/>
    <property type="project" value="TreeGrafter"/>
</dbReference>
<dbReference type="InterPro" id="IPR019787">
    <property type="entry name" value="Znf_PHD-finger"/>
</dbReference>
<dbReference type="InterPro" id="IPR019786">
    <property type="entry name" value="Zinc_finger_PHD-type_CS"/>
</dbReference>
<dbReference type="GO" id="GO:0042800">
    <property type="term" value="F:histone H3K4 methyltransferase activity"/>
    <property type="evidence" value="ECO:0007669"/>
    <property type="project" value="TreeGrafter"/>
</dbReference>
<evidence type="ECO:0000313" key="9">
    <source>
        <dbReference type="Proteomes" id="UP000007875"/>
    </source>
</evidence>
<keyword evidence="2 6" id="KW-0863">Zinc-finger</keyword>
<dbReference type="Gene3D" id="3.30.40.10">
    <property type="entry name" value="Zinc/RING finger domain, C3HC4 (zinc finger)"/>
    <property type="match status" value="1"/>
</dbReference>
<dbReference type="PANTHER" id="PTHR45838">
    <property type="entry name" value="HISTONE-LYSINE-N-METHYLTRANSFERASE 2 KMT2 FAMILY MEMBER"/>
    <property type="match status" value="1"/>
</dbReference>
<proteinExistence type="predicted"/>
<keyword evidence="9" id="KW-1185">Reference proteome</keyword>
<protein>
    <recommendedName>
        <fullName evidence="7">PHD-type domain-containing protein</fullName>
    </recommendedName>
</protein>
<dbReference type="PANTHER" id="PTHR45838:SF4">
    <property type="entry name" value="HISTONE-LYSINE N-METHYLTRANSFERASE TRITHORAX"/>
    <property type="match status" value="1"/>
</dbReference>
<keyword evidence="5" id="KW-0804">Transcription</keyword>
<dbReference type="GO" id="GO:0008270">
    <property type="term" value="F:zinc ion binding"/>
    <property type="evidence" value="ECO:0007669"/>
    <property type="project" value="UniProtKB-KW"/>
</dbReference>
<evidence type="ECO:0000256" key="1">
    <source>
        <dbReference type="ARBA" id="ARBA00022723"/>
    </source>
</evidence>
<evidence type="ECO:0000256" key="6">
    <source>
        <dbReference type="PROSITE-ProRule" id="PRU00146"/>
    </source>
</evidence>
<evidence type="ECO:0000256" key="2">
    <source>
        <dbReference type="ARBA" id="ARBA00022771"/>
    </source>
</evidence>
<dbReference type="SUPFAM" id="SSF57903">
    <property type="entry name" value="FYVE/PHD zinc finger"/>
    <property type="match status" value="1"/>
</dbReference>
<evidence type="ECO:0000256" key="5">
    <source>
        <dbReference type="ARBA" id="ARBA00023163"/>
    </source>
</evidence>
<dbReference type="GeneTree" id="ENSGT00940000163756"/>
<dbReference type="Pfam" id="PF00628">
    <property type="entry name" value="PHD"/>
    <property type="match status" value="1"/>
</dbReference>
<dbReference type="AlphaFoldDB" id="H2YX96"/>
<reference evidence="8" key="2">
    <citation type="submission" date="2025-08" db="UniProtKB">
        <authorList>
            <consortium name="Ensembl"/>
        </authorList>
    </citation>
    <scope>IDENTIFICATION</scope>
</reference>
<evidence type="ECO:0000313" key="8">
    <source>
        <dbReference type="Ensembl" id="ENSCSAVP00000009957.1"/>
    </source>
</evidence>
<reference evidence="8" key="3">
    <citation type="submission" date="2025-09" db="UniProtKB">
        <authorList>
            <consortium name="Ensembl"/>
        </authorList>
    </citation>
    <scope>IDENTIFICATION</scope>
</reference>
<dbReference type="CDD" id="cd15508">
    <property type="entry name" value="PHD3_KMT2A_like"/>
    <property type="match status" value="1"/>
</dbReference>
<dbReference type="PROSITE" id="PS01359">
    <property type="entry name" value="ZF_PHD_1"/>
    <property type="match status" value="1"/>
</dbReference>
<dbReference type="InterPro" id="IPR013083">
    <property type="entry name" value="Znf_RING/FYVE/PHD"/>
</dbReference>
<dbReference type="Ensembl" id="ENSCSAVT00000010078.1">
    <property type="protein sequence ID" value="ENSCSAVP00000009957.1"/>
    <property type="gene ID" value="ENSCSAVG00000005866.1"/>
</dbReference>